<dbReference type="GO" id="GO:0016301">
    <property type="term" value="F:kinase activity"/>
    <property type="evidence" value="ECO:0007669"/>
    <property type="project" value="UniProtKB-KW"/>
</dbReference>
<feature type="domain" description="Histidine kinase/HSP90-like ATPase" evidence="1">
    <location>
        <begin position="5"/>
        <end position="46"/>
    </location>
</feature>
<evidence type="ECO:0000313" key="2">
    <source>
        <dbReference type="EMBL" id="HIV23476.1"/>
    </source>
</evidence>
<dbReference type="InterPro" id="IPR003594">
    <property type="entry name" value="HATPase_dom"/>
</dbReference>
<dbReference type="InterPro" id="IPR036890">
    <property type="entry name" value="HATPase_C_sf"/>
</dbReference>
<gene>
    <name evidence="2" type="ORF">IAC80_06005</name>
</gene>
<dbReference type="PANTHER" id="PTHR34220">
    <property type="entry name" value="SENSOR HISTIDINE KINASE YPDA"/>
    <property type="match status" value="1"/>
</dbReference>
<dbReference type="EMBL" id="DVOS01000053">
    <property type="protein sequence ID" value="HIV23476.1"/>
    <property type="molecule type" value="Genomic_DNA"/>
</dbReference>
<dbReference type="AlphaFoldDB" id="A0A9D1NZ37"/>
<accession>A0A9D1NZ37</accession>
<reference evidence="2" key="1">
    <citation type="submission" date="2020-10" db="EMBL/GenBank/DDBJ databases">
        <authorList>
            <person name="Gilroy R."/>
        </authorList>
    </citation>
    <scope>NUCLEOTIDE SEQUENCE</scope>
    <source>
        <strain evidence="2">ChiBcec6-7307</strain>
    </source>
</reference>
<dbReference type="InterPro" id="IPR050640">
    <property type="entry name" value="Bact_2-comp_sensor_kinase"/>
</dbReference>
<dbReference type="PANTHER" id="PTHR34220:SF7">
    <property type="entry name" value="SENSOR HISTIDINE KINASE YPDA"/>
    <property type="match status" value="1"/>
</dbReference>
<keyword evidence="2" id="KW-0418">Kinase</keyword>
<evidence type="ECO:0000259" key="1">
    <source>
        <dbReference type="Pfam" id="PF02518"/>
    </source>
</evidence>
<protein>
    <submittedName>
        <fullName evidence="2">Sensor histidine kinase</fullName>
    </submittedName>
</protein>
<dbReference type="Pfam" id="PF02518">
    <property type="entry name" value="HATPase_c"/>
    <property type="match status" value="1"/>
</dbReference>
<name>A0A9D1NZ37_9FIRM</name>
<sequence length="47" mass="5273">MTVTTLQPLVENAVRHGVLKKAEGGRVTIRTERWEDEILVIVEDNGV</sequence>
<feature type="non-terminal residue" evidence="2">
    <location>
        <position position="47"/>
    </location>
</feature>
<organism evidence="2 3">
    <name type="scientific">Candidatus Merdiplasma excrementigallinarum</name>
    <dbReference type="NCBI Taxonomy" id="2840864"/>
    <lineage>
        <taxon>Bacteria</taxon>
        <taxon>Bacillati</taxon>
        <taxon>Bacillota</taxon>
        <taxon>Clostridia</taxon>
        <taxon>Lachnospirales</taxon>
        <taxon>Lachnospiraceae</taxon>
        <taxon>Lachnospiraceae incertae sedis</taxon>
        <taxon>Candidatus Merdiplasma</taxon>
    </lineage>
</organism>
<proteinExistence type="predicted"/>
<evidence type="ECO:0000313" key="3">
    <source>
        <dbReference type="Proteomes" id="UP000886889"/>
    </source>
</evidence>
<dbReference type="Proteomes" id="UP000886889">
    <property type="component" value="Unassembled WGS sequence"/>
</dbReference>
<dbReference type="Gene3D" id="3.30.565.10">
    <property type="entry name" value="Histidine kinase-like ATPase, C-terminal domain"/>
    <property type="match status" value="1"/>
</dbReference>
<reference evidence="2" key="2">
    <citation type="journal article" date="2021" name="PeerJ">
        <title>Extensive microbial diversity within the chicken gut microbiome revealed by metagenomics and culture.</title>
        <authorList>
            <person name="Gilroy R."/>
            <person name="Ravi A."/>
            <person name="Getino M."/>
            <person name="Pursley I."/>
            <person name="Horton D.L."/>
            <person name="Alikhan N.F."/>
            <person name="Baker D."/>
            <person name="Gharbi K."/>
            <person name="Hall N."/>
            <person name="Watson M."/>
            <person name="Adriaenssens E.M."/>
            <person name="Foster-Nyarko E."/>
            <person name="Jarju S."/>
            <person name="Secka A."/>
            <person name="Antonio M."/>
            <person name="Oren A."/>
            <person name="Chaudhuri R.R."/>
            <person name="La Ragione R."/>
            <person name="Hildebrand F."/>
            <person name="Pallen M.J."/>
        </authorList>
    </citation>
    <scope>NUCLEOTIDE SEQUENCE</scope>
    <source>
        <strain evidence="2">ChiBcec6-7307</strain>
    </source>
</reference>
<dbReference type="SUPFAM" id="SSF55874">
    <property type="entry name" value="ATPase domain of HSP90 chaperone/DNA topoisomerase II/histidine kinase"/>
    <property type="match status" value="1"/>
</dbReference>
<comment type="caution">
    <text evidence="2">The sequence shown here is derived from an EMBL/GenBank/DDBJ whole genome shotgun (WGS) entry which is preliminary data.</text>
</comment>
<keyword evidence="2" id="KW-0808">Transferase</keyword>